<dbReference type="InterPro" id="IPR002804">
    <property type="entry name" value="Archease"/>
</dbReference>
<keyword evidence="3" id="KW-0479">Metal-binding</keyword>
<sequence length="138" mass="15604">MKSGYEIFSTTADGGFNIWAPDLAELFSQAGQALFAMMTDLNSVTVQKYFDISIDAPALEDLLVNWVNELIYISEVHHVFIKEFRIVKINQFKLLARVGGEPIDQQKHCFDSEVKAATYHNLSITQNDIYKATIVVDL</sequence>
<dbReference type="SUPFAM" id="SSF69819">
    <property type="entry name" value="MTH1598-like"/>
    <property type="match status" value="1"/>
</dbReference>
<protein>
    <submittedName>
        <fullName evidence="6">Archease</fullName>
    </submittedName>
</protein>
<evidence type="ECO:0000256" key="4">
    <source>
        <dbReference type="ARBA" id="ARBA00022837"/>
    </source>
</evidence>
<dbReference type="InterPro" id="IPR036820">
    <property type="entry name" value="Archease_dom_sf"/>
</dbReference>
<reference evidence="6 7" key="1">
    <citation type="submission" date="2024-09" db="EMBL/GenBank/DDBJ databases">
        <title>Laminarin stimulates single cell rates of sulfate reduction while oxygen inhibits transcriptomic activity in coastal marine sediment.</title>
        <authorList>
            <person name="Lindsay M."/>
            <person name="Orcutt B."/>
            <person name="Emerson D."/>
            <person name="Stepanauskas R."/>
            <person name="D'Angelo T."/>
        </authorList>
    </citation>
    <scope>NUCLEOTIDE SEQUENCE [LARGE SCALE GENOMIC DNA]</scope>
    <source>
        <strain evidence="6">SAG AM-311-K15</strain>
    </source>
</reference>
<name>A0ABV6Z4L9_UNCC1</name>
<dbReference type="EMBL" id="JBHPBY010000482">
    <property type="protein sequence ID" value="MFC1853364.1"/>
    <property type="molecule type" value="Genomic_DNA"/>
</dbReference>
<dbReference type="Pfam" id="PF01951">
    <property type="entry name" value="Archease"/>
    <property type="match status" value="1"/>
</dbReference>
<evidence type="ECO:0000256" key="1">
    <source>
        <dbReference type="ARBA" id="ARBA00007963"/>
    </source>
</evidence>
<keyword evidence="7" id="KW-1185">Reference proteome</keyword>
<dbReference type="InterPro" id="IPR023572">
    <property type="entry name" value="Archease_dom"/>
</dbReference>
<organism evidence="6 7">
    <name type="scientific">candidate division CSSED10-310 bacterium</name>
    <dbReference type="NCBI Taxonomy" id="2855610"/>
    <lineage>
        <taxon>Bacteria</taxon>
        <taxon>Bacteria division CSSED10-310</taxon>
    </lineage>
</organism>
<comment type="similarity">
    <text evidence="1">Belongs to the archease family.</text>
</comment>
<evidence type="ECO:0000313" key="6">
    <source>
        <dbReference type="EMBL" id="MFC1853364.1"/>
    </source>
</evidence>
<dbReference type="PANTHER" id="PTHR12682">
    <property type="entry name" value="ARCHEASE"/>
    <property type="match status" value="1"/>
</dbReference>
<keyword evidence="2" id="KW-0819">tRNA processing</keyword>
<gene>
    <name evidence="6" type="ORF">ACFL27_24470</name>
</gene>
<dbReference type="PANTHER" id="PTHR12682:SF11">
    <property type="entry name" value="PROTEIN ARCHEASE"/>
    <property type="match status" value="1"/>
</dbReference>
<feature type="domain" description="Archease" evidence="5">
    <location>
        <begin position="5"/>
        <end position="138"/>
    </location>
</feature>
<accession>A0ABV6Z4L9</accession>
<proteinExistence type="inferred from homology"/>
<comment type="caution">
    <text evidence="6">The sequence shown here is derived from an EMBL/GenBank/DDBJ whole genome shotgun (WGS) entry which is preliminary data.</text>
</comment>
<dbReference type="Gene3D" id="3.55.10.10">
    <property type="entry name" value="Archease domain"/>
    <property type="match status" value="1"/>
</dbReference>
<dbReference type="Proteomes" id="UP001594351">
    <property type="component" value="Unassembled WGS sequence"/>
</dbReference>
<evidence type="ECO:0000313" key="7">
    <source>
        <dbReference type="Proteomes" id="UP001594351"/>
    </source>
</evidence>
<evidence type="ECO:0000256" key="2">
    <source>
        <dbReference type="ARBA" id="ARBA00022694"/>
    </source>
</evidence>
<evidence type="ECO:0000259" key="5">
    <source>
        <dbReference type="Pfam" id="PF01951"/>
    </source>
</evidence>
<keyword evidence="4" id="KW-0106">Calcium</keyword>
<evidence type="ECO:0000256" key="3">
    <source>
        <dbReference type="ARBA" id="ARBA00022723"/>
    </source>
</evidence>